<evidence type="ECO:0000256" key="7">
    <source>
        <dbReference type="ARBA" id="ARBA00047942"/>
    </source>
</evidence>
<keyword evidence="6" id="KW-0238">DNA-binding</keyword>
<dbReference type="PANTHER" id="PTHR33841">
    <property type="entry name" value="DNA METHYLTRANSFERASE YEEA-RELATED"/>
    <property type="match status" value="1"/>
</dbReference>
<dbReference type="SUPFAM" id="SSF53335">
    <property type="entry name" value="S-adenosyl-L-methionine-dependent methyltransferases"/>
    <property type="match status" value="1"/>
</dbReference>
<dbReference type="PANTHER" id="PTHR33841:SF6">
    <property type="entry name" value="TYPE II METHYLTRANSFERASE M.HINDII"/>
    <property type="match status" value="1"/>
</dbReference>
<evidence type="ECO:0000256" key="3">
    <source>
        <dbReference type="ARBA" id="ARBA00022679"/>
    </source>
</evidence>
<evidence type="ECO:0000256" key="5">
    <source>
        <dbReference type="ARBA" id="ARBA00022747"/>
    </source>
</evidence>
<reference evidence="9 10" key="1">
    <citation type="journal article" date="2024" name="Int. J. Syst. Evol. Microbiol.">
        <title>Virgibacillus tibetensis sp. nov., isolated from salt lake on the Tibetan Plateau of China.</title>
        <authorList>
            <person name="Phurbu D."/>
            <person name="Liu Z.-X."/>
            <person name="Wang R."/>
            <person name="Zheng Y.-Y."/>
            <person name="Liu H.-C."/>
            <person name="Zhou Y.-G."/>
            <person name="Yu Y.-J."/>
            <person name="Li A.-H."/>
        </authorList>
    </citation>
    <scope>NUCLEOTIDE SEQUENCE [LARGE SCALE GENOMIC DNA]</scope>
    <source>
        <strain evidence="9 10">C22-A2</strain>
    </source>
</reference>
<keyword evidence="2 9" id="KW-0489">Methyltransferase</keyword>
<keyword evidence="5" id="KW-0680">Restriction system</keyword>
<dbReference type="InterPro" id="IPR011639">
    <property type="entry name" value="MethylTrfase_TaqI-like_dom"/>
</dbReference>
<protein>
    <recommendedName>
        <fullName evidence="1">site-specific DNA-methyltransferase (adenine-specific)</fullName>
        <ecNumber evidence="1">2.1.1.72</ecNumber>
    </recommendedName>
</protein>
<gene>
    <name evidence="9" type="ORF">QGM71_10215</name>
</gene>
<evidence type="ECO:0000313" key="10">
    <source>
        <dbReference type="Proteomes" id="UP001335737"/>
    </source>
</evidence>
<name>A0ABU6KG79_9BACI</name>
<dbReference type="EC" id="2.1.1.72" evidence="1"/>
<organism evidence="9 10">
    <name type="scientific">Virgibacillus tibetensis</name>
    <dbReference type="NCBI Taxonomy" id="3042313"/>
    <lineage>
        <taxon>Bacteria</taxon>
        <taxon>Bacillati</taxon>
        <taxon>Bacillota</taxon>
        <taxon>Bacilli</taxon>
        <taxon>Bacillales</taxon>
        <taxon>Bacillaceae</taxon>
        <taxon>Virgibacillus</taxon>
    </lineage>
</organism>
<dbReference type="PRINTS" id="PR00507">
    <property type="entry name" value="N12N6MTFRASE"/>
</dbReference>
<evidence type="ECO:0000259" key="8">
    <source>
        <dbReference type="Pfam" id="PF07669"/>
    </source>
</evidence>
<comment type="caution">
    <text evidence="9">The sequence shown here is derived from an EMBL/GenBank/DDBJ whole genome shotgun (WGS) entry which is preliminary data.</text>
</comment>
<evidence type="ECO:0000256" key="1">
    <source>
        <dbReference type="ARBA" id="ARBA00011900"/>
    </source>
</evidence>
<dbReference type="Pfam" id="PF07669">
    <property type="entry name" value="Eco57I"/>
    <property type="match status" value="1"/>
</dbReference>
<dbReference type="EMBL" id="JARZFX010000004">
    <property type="protein sequence ID" value="MEC5423864.1"/>
    <property type="molecule type" value="Genomic_DNA"/>
</dbReference>
<dbReference type="GO" id="GO:0032259">
    <property type="term" value="P:methylation"/>
    <property type="evidence" value="ECO:0007669"/>
    <property type="project" value="UniProtKB-KW"/>
</dbReference>
<accession>A0ABU6KG79</accession>
<sequence length="507" mass="59124">MIKSFFEQFDTRATDFNIKRIESINKGKNEQFFTPMIIASYMSSMLKETKREVINFLDPGVGIGNLTIAFIANVCNWKNRPNKIHCTLFEIDSELISVLENNLEICKALCKKYNIEVEFEIINSDFILEYVRGMKEDELKKKFDYISLNPPYKKLNTESYHKKILSEIGIDVPNYYAAFVLLSINLLKDKGQLVCITPRSFCNGQYFKSYRKFLSNNVKLEKIHNFNSRKDIFYDDILQEAIIMYVSKNKQKFNDRVEIIESIDNNLTCMERIKKRYDNIVFPDDTDKIIRIIKDDSIEVVEKMHQLPYTLEDLNINVSTGPIVDFREKEGLLSFDRTPFSVPIIYPENFYKGLIRWPLKGKKPPFLIEDKSNIKNLRSSGVYVLVKRFSSMEEKKRIVAAVYNSDLICNTRVGFDNKTNYYHITKNGIKNIEIAKGLSLYLNSSLVNFYFRTFSGNTQVNIADLKLLKYPSISNLLRLGRAYEGFLPSQAEIDNIIDTILFKKEKQ</sequence>
<dbReference type="CDD" id="cd02440">
    <property type="entry name" value="AdoMet_MTases"/>
    <property type="match status" value="1"/>
</dbReference>
<dbReference type="Gene3D" id="3.40.50.150">
    <property type="entry name" value="Vaccinia Virus protein VP39"/>
    <property type="match status" value="1"/>
</dbReference>
<dbReference type="GO" id="GO:0008168">
    <property type="term" value="F:methyltransferase activity"/>
    <property type="evidence" value="ECO:0007669"/>
    <property type="project" value="UniProtKB-KW"/>
</dbReference>
<evidence type="ECO:0000313" key="9">
    <source>
        <dbReference type="EMBL" id="MEC5423864.1"/>
    </source>
</evidence>
<keyword evidence="10" id="KW-1185">Reference proteome</keyword>
<evidence type="ECO:0000256" key="6">
    <source>
        <dbReference type="ARBA" id="ARBA00023125"/>
    </source>
</evidence>
<dbReference type="RefSeq" id="WP_327607435.1">
    <property type="nucleotide sequence ID" value="NZ_JARZFX010000004.1"/>
</dbReference>
<evidence type="ECO:0000256" key="2">
    <source>
        <dbReference type="ARBA" id="ARBA00022603"/>
    </source>
</evidence>
<dbReference type="InterPro" id="IPR050953">
    <property type="entry name" value="N4_N6_ade-DNA_methylase"/>
</dbReference>
<keyword evidence="3" id="KW-0808">Transferase</keyword>
<proteinExistence type="predicted"/>
<evidence type="ECO:0000256" key="4">
    <source>
        <dbReference type="ARBA" id="ARBA00022691"/>
    </source>
</evidence>
<feature type="domain" description="Type II methyltransferase M.TaqI-like" evidence="8">
    <location>
        <begin position="114"/>
        <end position="233"/>
    </location>
</feature>
<keyword evidence="4" id="KW-0949">S-adenosyl-L-methionine</keyword>
<dbReference type="InterPro" id="IPR029063">
    <property type="entry name" value="SAM-dependent_MTases_sf"/>
</dbReference>
<dbReference type="Proteomes" id="UP001335737">
    <property type="component" value="Unassembled WGS sequence"/>
</dbReference>
<comment type="catalytic activity">
    <reaction evidence="7">
        <text>a 2'-deoxyadenosine in DNA + S-adenosyl-L-methionine = an N(6)-methyl-2'-deoxyadenosine in DNA + S-adenosyl-L-homocysteine + H(+)</text>
        <dbReference type="Rhea" id="RHEA:15197"/>
        <dbReference type="Rhea" id="RHEA-COMP:12418"/>
        <dbReference type="Rhea" id="RHEA-COMP:12419"/>
        <dbReference type="ChEBI" id="CHEBI:15378"/>
        <dbReference type="ChEBI" id="CHEBI:57856"/>
        <dbReference type="ChEBI" id="CHEBI:59789"/>
        <dbReference type="ChEBI" id="CHEBI:90615"/>
        <dbReference type="ChEBI" id="CHEBI:90616"/>
        <dbReference type="EC" id="2.1.1.72"/>
    </reaction>
</comment>